<proteinExistence type="inferred from homology"/>
<dbReference type="PANTHER" id="PTHR43174">
    <property type="entry name" value="UDP-N-ACETYLGLUCOSAMINE 2-EPIMERASE"/>
    <property type="match status" value="1"/>
</dbReference>
<dbReference type="InterPro" id="IPR029767">
    <property type="entry name" value="WecB-like"/>
</dbReference>
<dbReference type="CDD" id="cd03786">
    <property type="entry name" value="GTB_UDP-GlcNAc_2-Epimerase"/>
    <property type="match status" value="1"/>
</dbReference>
<dbReference type="AlphaFoldDB" id="A0A1W1XRC0"/>
<dbReference type="RefSeq" id="WP_084058544.1">
    <property type="nucleotide sequence ID" value="NZ_FWXF01000016.1"/>
</dbReference>
<dbReference type="Pfam" id="PF02350">
    <property type="entry name" value="Epimerase_2"/>
    <property type="match status" value="1"/>
</dbReference>
<dbReference type="SUPFAM" id="SSF53756">
    <property type="entry name" value="UDP-Glycosyltransferase/glycogen phosphorylase"/>
    <property type="match status" value="1"/>
</dbReference>
<keyword evidence="1" id="KW-0413">Isomerase</keyword>
<organism evidence="3 4">
    <name type="scientific">Desulfacinum hydrothermale DSM 13146</name>
    <dbReference type="NCBI Taxonomy" id="1121390"/>
    <lineage>
        <taxon>Bacteria</taxon>
        <taxon>Pseudomonadati</taxon>
        <taxon>Thermodesulfobacteriota</taxon>
        <taxon>Syntrophobacteria</taxon>
        <taxon>Syntrophobacterales</taxon>
        <taxon>Syntrophobacteraceae</taxon>
        <taxon>Desulfacinum</taxon>
    </lineage>
</organism>
<protein>
    <submittedName>
        <fullName evidence="3">UDP-N-acetylglucosamine 2-epimerase (Non-hydrolysing)</fullName>
    </submittedName>
</protein>
<reference evidence="3 4" key="1">
    <citation type="submission" date="2017-04" db="EMBL/GenBank/DDBJ databases">
        <authorList>
            <person name="Afonso C.L."/>
            <person name="Miller P.J."/>
            <person name="Scott M.A."/>
            <person name="Spackman E."/>
            <person name="Goraichik I."/>
            <person name="Dimitrov K.M."/>
            <person name="Suarez D.L."/>
            <person name="Swayne D.E."/>
        </authorList>
    </citation>
    <scope>NUCLEOTIDE SEQUENCE [LARGE SCALE GENOMIC DNA]</scope>
    <source>
        <strain evidence="3 4">DSM 13146</strain>
    </source>
</reference>
<feature type="domain" description="UDP-N-acetylglucosamine 2-epimerase" evidence="2">
    <location>
        <begin position="35"/>
        <end position="363"/>
    </location>
</feature>
<dbReference type="STRING" id="1121390.SAMN02746041_02622"/>
<evidence type="ECO:0000313" key="4">
    <source>
        <dbReference type="Proteomes" id="UP000192783"/>
    </source>
</evidence>
<dbReference type="OrthoDB" id="9803238at2"/>
<gene>
    <name evidence="3" type="ORF">SAMN02746041_02622</name>
</gene>
<dbReference type="EMBL" id="FWXF01000016">
    <property type="protein sequence ID" value="SMC26402.1"/>
    <property type="molecule type" value="Genomic_DNA"/>
</dbReference>
<evidence type="ECO:0000313" key="3">
    <source>
        <dbReference type="EMBL" id="SMC26402.1"/>
    </source>
</evidence>
<comment type="similarity">
    <text evidence="1">Belongs to the UDP-N-acetylglucosamine 2-epimerase family.</text>
</comment>
<dbReference type="PANTHER" id="PTHR43174:SF1">
    <property type="entry name" value="UDP-N-ACETYLGLUCOSAMINE 2-EPIMERASE"/>
    <property type="match status" value="1"/>
</dbReference>
<accession>A0A1W1XRC0</accession>
<dbReference type="NCBIfam" id="TIGR00236">
    <property type="entry name" value="wecB"/>
    <property type="match status" value="1"/>
</dbReference>
<dbReference type="Proteomes" id="UP000192783">
    <property type="component" value="Unassembled WGS sequence"/>
</dbReference>
<dbReference type="GO" id="GO:0016853">
    <property type="term" value="F:isomerase activity"/>
    <property type="evidence" value="ECO:0007669"/>
    <property type="project" value="UniProtKB-KW"/>
</dbReference>
<evidence type="ECO:0000256" key="1">
    <source>
        <dbReference type="RuleBase" id="RU003513"/>
    </source>
</evidence>
<dbReference type="InterPro" id="IPR003331">
    <property type="entry name" value="UDP_GlcNAc_Epimerase_2_dom"/>
</dbReference>
<sequence length="369" mass="40593">MKLFVVAGARPNFMKVAPFLHAIARHNQRCVAGNGALEPLLVHTGQHYDIMMSEVFFRELNIPTPDVNLEVGSGTHARQTAAVMVRFEEVCHRDRPHWVIVVGDVNSTMACTLVAAKLGISVAHVEAGLRSFDRTMPEEINRLVTDALADLLLTPSADADENLAREGVPREKIHRVGNIMIDCLVANLARARARRAPVRLGVEPGRYAYVTLHRPSNVDCRESLEAILENLVRLSRDLPVIFPVHPRTHKALEAFGLDHVGAPGLHKIAPVGYQDSLCLTENARLVLTDSGGLQEESTYFRTPCLTLRPNTERPVTVTEGSNRLTSLEALAGDIQAVLNGPERLGRVPDLWDGRTAERIVQVLLKNGTP</sequence>
<evidence type="ECO:0000259" key="2">
    <source>
        <dbReference type="Pfam" id="PF02350"/>
    </source>
</evidence>
<keyword evidence="4" id="KW-1185">Reference proteome</keyword>
<dbReference type="Gene3D" id="3.40.50.2000">
    <property type="entry name" value="Glycogen Phosphorylase B"/>
    <property type="match status" value="2"/>
</dbReference>
<name>A0A1W1XRC0_9BACT</name>